<accession>F4KZ65</accession>
<reference evidence="8 9" key="1">
    <citation type="journal article" date="2011" name="Stand. Genomic Sci.">
        <title>Complete genome sequence of Haliscomenobacter hydrossis type strain (O).</title>
        <authorList>
            <consortium name="US DOE Joint Genome Institute (JGI-PGF)"/>
            <person name="Daligault H."/>
            <person name="Lapidus A."/>
            <person name="Zeytun A."/>
            <person name="Nolan M."/>
            <person name="Lucas S."/>
            <person name="Del Rio T.G."/>
            <person name="Tice H."/>
            <person name="Cheng J.F."/>
            <person name="Tapia R."/>
            <person name="Han C."/>
            <person name="Goodwin L."/>
            <person name="Pitluck S."/>
            <person name="Liolios K."/>
            <person name="Pagani I."/>
            <person name="Ivanova N."/>
            <person name="Huntemann M."/>
            <person name="Mavromatis K."/>
            <person name="Mikhailova N."/>
            <person name="Pati A."/>
            <person name="Chen A."/>
            <person name="Palaniappan K."/>
            <person name="Land M."/>
            <person name="Hauser L."/>
            <person name="Brambilla E.M."/>
            <person name="Rohde M."/>
            <person name="Verbarg S."/>
            <person name="Goker M."/>
            <person name="Bristow J."/>
            <person name="Eisen J.A."/>
            <person name="Markowitz V."/>
            <person name="Hugenholtz P."/>
            <person name="Kyrpides N.C."/>
            <person name="Klenk H.P."/>
            <person name="Woyke T."/>
        </authorList>
    </citation>
    <scope>NUCLEOTIDE SEQUENCE [LARGE SCALE GENOMIC DNA]</scope>
    <source>
        <strain evidence="9">ATCC 27775 / DSM 1100 / LMG 10767 / O</strain>
    </source>
</reference>
<evidence type="ECO:0000259" key="7">
    <source>
        <dbReference type="Pfam" id="PF00082"/>
    </source>
</evidence>
<keyword evidence="4 5" id="KW-0720">Serine protease</keyword>
<dbReference type="KEGG" id="hhy:Halhy_5896"/>
<dbReference type="InterPro" id="IPR050131">
    <property type="entry name" value="Peptidase_S8_subtilisin-like"/>
</dbReference>
<dbReference type="EMBL" id="CP002691">
    <property type="protein sequence ID" value="AEE53719.1"/>
    <property type="molecule type" value="Genomic_DNA"/>
</dbReference>
<dbReference type="PANTHER" id="PTHR43806">
    <property type="entry name" value="PEPTIDASE S8"/>
    <property type="match status" value="1"/>
</dbReference>
<evidence type="ECO:0000313" key="8">
    <source>
        <dbReference type="EMBL" id="AEE53719.1"/>
    </source>
</evidence>
<dbReference type="PANTHER" id="PTHR43806:SF11">
    <property type="entry name" value="CEREVISIN-RELATED"/>
    <property type="match status" value="1"/>
</dbReference>
<evidence type="ECO:0000256" key="5">
    <source>
        <dbReference type="PROSITE-ProRule" id="PRU01240"/>
    </source>
</evidence>
<dbReference type="AlphaFoldDB" id="F4KZ65"/>
<keyword evidence="9" id="KW-1185">Reference proteome</keyword>
<dbReference type="Pfam" id="PF00082">
    <property type="entry name" value="Peptidase_S8"/>
    <property type="match status" value="1"/>
</dbReference>
<dbReference type="SUPFAM" id="SSF52743">
    <property type="entry name" value="Subtilisin-like"/>
    <property type="match status" value="1"/>
</dbReference>
<feature type="active site" description="Charge relay system" evidence="5">
    <location>
        <position position="140"/>
    </location>
</feature>
<feature type="active site" description="Charge relay system" evidence="5">
    <location>
        <position position="109"/>
    </location>
</feature>
<evidence type="ECO:0000256" key="6">
    <source>
        <dbReference type="SAM" id="MobiDB-lite"/>
    </source>
</evidence>
<dbReference type="OrthoDB" id="9798386at2"/>
<keyword evidence="3 5" id="KW-0378">Hydrolase</keyword>
<gene>
    <name evidence="8" type="ordered locus">Halhy_5896</name>
</gene>
<dbReference type="InterPro" id="IPR036852">
    <property type="entry name" value="Peptidase_S8/S53_dom_sf"/>
</dbReference>
<feature type="domain" description="Peptidase S8/S53" evidence="7">
    <location>
        <begin position="107"/>
        <end position="353"/>
    </location>
</feature>
<organism evidence="8 9">
    <name type="scientific">Haliscomenobacter hydrossis (strain ATCC 27775 / DSM 1100 / LMG 10767 / O)</name>
    <dbReference type="NCBI Taxonomy" id="760192"/>
    <lineage>
        <taxon>Bacteria</taxon>
        <taxon>Pseudomonadati</taxon>
        <taxon>Bacteroidota</taxon>
        <taxon>Saprospiria</taxon>
        <taxon>Saprospirales</taxon>
        <taxon>Haliscomenobacteraceae</taxon>
        <taxon>Haliscomenobacter</taxon>
    </lineage>
</organism>
<keyword evidence="2 5" id="KW-0645">Protease</keyword>
<dbReference type="Proteomes" id="UP000008461">
    <property type="component" value="Chromosome"/>
</dbReference>
<dbReference type="GO" id="GO:0006508">
    <property type="term" value="P:proteolysis"/>
    <property type="evidence" value="ECO:0007669"/>
    <property type="project" value="UniProtKB-KW"/>
</dbReference>
<dbReference type="HOGENOM" id="CLU_502286_0_0_10"/>
<dbReference type="Gene3D" id="3.40.50.200">
    <property type="entry name" value="Peptidase S8/S53 domain"/>
    <property type="match status" value="1"/>
</dbReference>
<comment type="similarity">
    <text evidence="1 5">Belongs to the peptidase S8 family.</text>
</comment>
<name>F4KZ65_HALH1</name>
<dbReference type="eggNOG" id="COG1404">
    <property type="taxonomic scope" value="Bacteria"/>
</dbReference>
<feature type="compositionally biased region" description="Pro residues" evidence="6">
    <location>
        <begin position="376"/>
        <end position="390"/>
    </location>
</feature>
<evidence type="ECO:0000256" key="3">
    <source>
        <dbReference type="ARBA" id="ARBA00022801"/>
    </source>
</evidence>
<reference key="2">
    <citation type="submission" date="2011-04" db="EMBL/GenBank/DDBJ databases">
        <title>Complete sequence of chromosome of Haliscomenobacter hydrossis DSM 1100.</title>
        <authorList>
            <consortium name="US DOE Joint Genome Institute (JGI-PGF)"/>
            <person name="Lucas S."/>
            <person name="Han J."/>
            <person name="Lapidus A."/>
            <person name="Bruce D."/>
            <person name="Goodwin L."/>
            <person name="Pitluck S."/>
            <person name="Peters L."/>
            <person name="Kyrpides N."/>
            <person name="Mavromatis K."/>
            <person name="Ivanova N."/>
            <person name="Ovchinnikova G."/>
            <person name="Pagani I."/>
            <person name="Daligault H."/>
            <person name="Detter J.C."/>
            <person name="Han C."/>
            <person name="Land M."/>
            <person name="Hauser L."/>
            <person name="Markowitz V."/>
            <person name="Cheng J.-F."/>
            <person name="Hugenholtz P."/>
            <person name="Woyke T."/>
            <person name="Wu D."/>
            <person name="Verbarg S."/>
            <person name="Frueling A."/>
            <person name="Brambilla E."/>
            <person name="Klenk H.-P."/>
            <person name="Eisen J.A."/>
        </authorList>
    </citation>
    <scope>NUCLEOTIDE SEQUENCE</scope>
    <source>
        <strain>DSM 1100</strain>
    </source>
</reference>
<dbReference type="PROSITE" id="PS51892">
    <property type="entry name" value="SUBTILASE"/>
    <property type="match status" value="1"/>
</dbReference>
<dbReference type="InterPro" id="IPR000209">
    <property type="entry name" value="Peptidase_S8/S53_dom"/>
</dbReference>
<feature type="active site" description="Charge relay system" evidence="5">
    <location>
        <position position="303"/>
    </location>
</feature>
<dbReference type="RefSeq" id="WP_013768247.1">
    <property type="nucleotide sequence ID" value="NC_015510.1"/>
</dbReference>
<evidence type="ECO:0000313" key="9">
    <source>
        <dbReference type="Proteomes" id="UP000008461"/>
    </source>
</evidence>
<sequence>MKTRFLLFFLLLANFAFGQIQLRPRELPKELREEYRDTLRDAKKTIAELKKEGWDILPSPIEVPTQIASQRDLFNQAVSNWGERLILPAAIRARLVAECKYSVYGKICDTGKPNHPDINTTTGDARNYTTAPSADDLQGHSTHVAGIAVAKDFGILEALQKSGVYIQAYRKILGDQGQGSFTWIENLYRTEAPEDKAMNARGIAVVYNGSFGTTSSNLIPGVESILAEATKNDAYFIFAAGNHNGAPGYPGSSPYSITCAALDESLVKASYSCYGPQVNNAMPGSAIQSTWLQGQYAKLSGTSMAAPFLYAATVVAKSKWGPKIKGTDQMRKYLGWVSADLGAPGKDNLYGWGLVFIQRILDGDPTKMPGYNPGDPGNPTPPPPAPPTDPVIPEKKENTANLYFPAFRTQVWKTQGSQNSFKLACRFTIQVTSKRYAEDVWTTLDQAIARNFANQYMVVGNDNDYHDVLIWAQHFLAMYLRKDPEVTKLGLTFTITRVDGYDEYGRWGDIPNPKAKLNAFAAKVSGEGVEYAGRNAKSKLKI</sequence>
<dbReference type="GO" id="GO:0004252">
    <property type="term" value="F:serine-type endopeptidase activity"/>
    <property type="evidence" value="ECO:0007669"/>
    <property type="project" value="UniProtKB-UniRule"/>
</dbReference>
<dbReference type="STRING" id="760192.Halhy_5896"/>
<evidence type="ECO:0000256" key="1">
    <source>
        <dbReference type="ARBA" id="ARBA00011073"/>
    </source>
</evidence>
<evidence type="ECO:0000256" key="4">
    <source>
        <dbReference type="ARBA" id="ARBA00022825"/>
    </source>
</evidence>
<feature type="region of interest" description="Disordered" evidence="6">
    <location>
        <begin position="366"/>
        <end position="394"/>
    </location>
</feature>
<proteinExistence type="inferred from homology"/>
<protein>
    <submittedName>
        <fullName evidence="8">Peptidase S8 and S53 subtilisin kexin sedolisin</fullName>
    </submittedName>
</protein>
<evidence type="ECO:0000256" key="2">
    <source>
        <dbReference type="ARBA" id="ARBA00022670"/>
    </source>
</evidence>